<evidence type="ECO:0000313" key="8">
    <source>
        <dbReference type="EMBL" id="TPX54180.1"/>
    </source>
</evidence>
<evidence type="ECO:0000256" key="4">
    <source>
        <dbReference type="ARBA" id="ARBA00023125"/>
    </source>
</evidence>
<feature type="compositionally biased region" description="Pro residues" evidence="7">
    <location>
        <begin position="691"/>
        <end position="706"/>
    </location>
</feature>
<feature type="compositionally biased region" description="Low complexity" evidence="7">
    <location>
        <begin position="31"/>
        <end position="48"/>
    </location>
</feature>
<dbReference type="InterPro" id="IPR008851">
    <property type="entry name" value="TFIIF-alpha"/>
</dbReference>
<dbReference type="InterPro" id="IPR011039">
    <property type="entry name" value="TFIIF_interaction"/>
</dbReference>
<dbReference type="Pfam" id="PF05793">
    <property type="entry name" value="TFIIF_alpha"/>
    <property type="match status" value="1"/>
</dbReference>
<feature type="compositionally biased region" description="Low complexity" evidence="7">
    <location>
        <begin position="711"/>
        <end position="729"/>
    </location>
</feature>
<feature type="region of interest" description="Disordered" evidence="7">
    <location>
        <begin position="100"/>
        <end position="131"/>
    </location>
</feature>
<feature type="compositionally biased region" description="Basic and acidic residues" evidence="7">
    <location>
        <begin position="368"/>
        <end position="394"/>
    </location>
</feature>
<organism evidence="8 9">
    <name type="scientific">Synchytrium endobioticum</name>
    <dbReference type="NCBI Taxonomy" id="286115"/>
    <lineage>
        <taxon>Eukaryota</taxon>
        <taxon>Fungi</taxon>
        <taxon>Fungi incertae sedis</taxon>
        <taxon>Chytridiomycota</taxon>
        <taxon>Chytridiomycota incertae sedis</taxon>
        <taxon>Chytridiomycetes</taxon>
        <taxon>Synchytriales</taxon>
        <taxon>Synchytriaceae</taxon>
        <taxon>Synchytrium</taxon>
    </lineage>
</organism>
<protein>
    <submittedName>
        <fullName evidence="8">Uncharacterized protein</fullName>
    </submittedName>
</protein>
<proteinExistence type="inferred from homology"/>
<dbReference type="GO" id="GO:0001096">
    <property type="term" value="F:TFIIF-class transcription factor complex binding"/>
    <property type="evidence" value="ECO:0007669"/>
    <property type="project" value="TreeGrafter"/>
</dbReference>
<dbReference type="EMBL" id="QEAN01000008">
    <property type="protein sequence ID" value="TPX54180.1"/>
    <property type="molecule type" value="Genomic_DNA"/>
</dbReference>
<evidence type="ECO:0000256" key="1">
    <source>
        <dbReference type="ARBA" id="ARBA00004123"/>
    </source>
</evidence>
<comment type="subcellular location">
    <subcellularLocation>
        <location evidence="1">Nucleus</location>
    </subcellularLocation>
</comment>
<keyword evidence="5" id="KW-0804">Transcription</keyword>
<evidence type="ECO:0000256" key="7">
    <source>
        <dbReference type="SAM" id="MobiDB-lite"/>
    </source>
</evidence>
<accession>A0A507DTH8</accession>
<reference evidence="8 9" key="1">
    <citation type="journal article" date="2019" name="Sci. Rep.">
        <title>Comparative genomics of chytrid fungi reveal insights into the obligate biotrophic and pathogenic lifestyle of Synchytrium endobioticum.</title>
        <authorList>
            <person name="van de Vossenberg B.T.L.H."/>
            <person name="Warris S."/>
            <person name="Nguyen H.D.T."/>
            <person name="van Gent-Pelzer M.P.E."/>
            <person name="Joly D.L."/>
            <person name="van de Geest H.C."/>
            <person name="Bonants P.J.M."/>
            <person name="Smith D.S."/>
            <person name="Levesque C.A."/>
            <person name="van der Lee T.A.J."/>
        </authorList>
    </citation>
    <scope>NUCLEOTIDE SEQUENCE [LARGE SCALE GENOMIC DNA]</scope>
    <source>
        <strain evidence="8 9">MB42</strain>
    </source>
</reference>
<evidence type="ECO:0000313" key="9">
    <source>
        <dbReference type="Proteomes" id="UP000317494"/>
    </source>
</evidence>
<comment type="caution">
    <text evidence="8">The sequence shown here is derived from an EMBL/GenBank/DDBJ whole genome shotgun (WGS) entry which is preliminary data.</text>
</comment>
<keyword evidence="9" id="KW-1185">Reference proteome</keyword>
<gene>
    <name evidence="8" type="ORF">SeMB42_g00425</name>
</gene>
<dbReference type="GO" id="GO:0016251">
    <property type="term" value="F:RNA polymerase II general transcription initiation factor activity"/>
    <property type="evidence" value="ECO:0007669"/>
    <property type="project" value="TreeGrafter"/>
</dbReference>
<feature type="compositionally biased region" description="Basic and acidic residues" evidence="7">
    <location>
        <begin position="575"/>
        <end position="587"/>
    </location>
</feature>
<comment type="similarity">
    <text evidence="2">Belongs to the TFIIF alpha subunit family.</text>
</comment>
<evidence type="ECO:0000256" key="3">
    <source>
        <dbReference type="ARBA" id="ARBA00023015"/>
    </source>
</evidence>
<sequence length="819" mass="90276">MQAPNLPSSLFARPPPSTFGIHHHQHHQQQHQHSQPHQTMAGPSSAMSMSANFFSSTLQTIPDIPIPETAVRERKLWSKTFPVVPHEIMNITDRNFKLSSLPPPITLKRKEDRDHSLDGEISDSAATDKKDGIVHVKDEKSNPSSAPKAKTDGEAFDASRVASLGRAVAARQQRFKRRTQEFSAEDERKWQQRRIERAEAKPWILSSADATPQEELSGTIDGDHDAVYWLLFERADGFEVVPVDKWYKFVPPPQYETKDIETAEREFAEGRGSSVAKDRQKQSKIMAKIEGQASNKMSSEQLAEIERMRQNRFTVVRDADRVVFSGPKGLNVRQQKRRGDEEDDTLDFDSNPFEDDGTEDLGVEMDEQDRKELDRQMKSEQRKATKAWKELVDHEVEDDEDEADVAKRRGQIADSSKSLKRRLRQAGGQTAMKWDEYGSDESEETDDDEDEEFGDQSTSKDAYKPMLGQKLKSLQKTTTPRRASSSPSPPSRECSAELKHGQKISIKMTEDTPSVASPPNLKRGRSESTGPGSVKRTKKAAVASDQPSSASPTPPPPQRGPMEHPAPPTWQEVLQQRRADRKQKAGESRPSSPANSVGDRGGSADPLVKGRSAPMPGLQRPTGIRHVSPPRPLPPNHPQLIAANSNTSSSSSSNNLSPTVPITLKRSSTPSTSSRGEGPPSKRIKHVSPSPFEPSPPPSMPVPHRPATPHASVRPAPSKPAARAASPTPGATLPTPSLAVRPETPTLSDSVDSSITEAQVLEAARRLGDNLTVKTLVHALRPLMGNNEKSKALLRDLVKKLFHTKDGKLTMKAEYAGSS</sequence>
<name>A0A507DTH8_9FUNG</name>
<feature type="compositionally biased region" description="Acidic residues" evidence="7">
    <location>
        <begin position="341"/>
        <end position="367"/>
    </location>
</feature>
<feature type="compositionally biased region" description="Pro residues" evidence="7">
    <location>
        <begin position="552"/>
        <end position="568"/>
    </location>
</feature>
<feature type="compositionally biased region" description="Low complexity" evidence="7">
    <location>
        <begin position="477"/>
        <end position="486"/>
    </location>
</feature>
<feature type="compositionally biased region" description="Low complexity" evidence="7">
    <location>
        <begin position="644"/>
        <end position="657"/>
    </location>
</feature>
<dbReference type="GO" id="GO:0005674">
    <property type="term" value="C:transcription factor TFIIF complex"/>
    <property type="evidence" value="ECO:0007669"/>
    <property type="project" value="TreeGrafter"/>
</dbReference>
<feature type="compositionally biased region" description="Polar residues" evidence="7">
    <location>
        <begin position="665"/>
        <end position="675"/>
    </location>
</feature>
<feature type="region of interest" description="Disordered" evidence="7">
    <location>
        <begin position="327"/>
        <end position="752"/>
    </location>
</feature>
<dbReference type="PANTHER" id="PTHR13011">
    <property type="entry name" value="TFIIF-ALPHA"/>
    <property type="match status" value="1"/>
</dbReference>
<dbReference type="AlphaFoldDB" id="A0A507DTH8"/>
<dbReference type="GO" id="GO:0032968">
    <property type="term" value="P:positive regulation of transcription elongation by RNA polymerase II"/>
    <property type="evidence" value="ECO:0007669"/>
    <property type="project" value="InterPro"/>
</dbReference>
<feature type="compositionally biased region" description="Basic residues" evidence="7">
    <location>
        <begin position="21"/>
        <end position="30"/>
    </location>
</feature>
<dbReference type="VEuPathDB" id="FungiDB:SeMB42_g00425"/>
<dbReference type="GO" id="GO:0003677">
    <property type="term" value="F:DNA binding"/>
    <property type="evidence" value="ECO:0007669"/>
    <property type="project" value="UniProtKB-KW"/>
</dbReference>
<evidence type="ECO:0000256" key="6">
    <source>
        <dbReference type="ARBA" id="ARBA00023242"/>
    </source>
</evidence>
<feature type="compositionally biased region" description="Acidic residues" evidence="7">
    <location>
        <begin position="437"/>
        <end position="454"/>
    </location>
</feature>
<dbReference type="GO" id="GO:0006367">
    <property type="term" value="P:transcription initiation at RNA polymerase II promoter"/>
    <property type="evidence" value="ECO:0007669"/>
    <property type="project" value="InterPro"/>
</dbReference>
<dbReference type="STRING" id="286115.A0A507DTH8"/>
<dbReference type="PANTHER" id="PTHR13011:SF0">
    <property type="entry name" value="GENERAL TRANSCRIPTION FACTOR IIF SUBUNIT 1"/>
    <property type="match status" value="1"/>
</dbReference>
<dbReference type="SUPFAM" id="SSF50916">
    <property type="entry name" value="Rap30/74 interaction domains"/>
    <property type="match status" value="1"/>
</dbReference>
<keyword evidence="6" id="KW-0539">Nucleus</keyword>
<feature type="region of interest" description="Disordered" evidence="7">
    <location>
        <begin position="1"/>
        <end position="48"/>
    </location>
</feature>
<evidence type="ECO:0000256" key="5">
    <source>
        <dbReference type="ARBA" id="ARBA00023163"/>
    </source>
</evidence>
<feature type="compositionally biased region" description="Basic and acidic residues" evidence="7">
    <location>
        <begin position="108"/>
        <end position="118"/>
    </location>
</feature>
<keyword evidence="3" id="KW-0805">Transcription regulation</keyword>
<keyword evidence="4" id="KW-0238">DNA-binding</keyword>
<evidence type="ECO:0000256" key="2">
    <source>
        <dbReference type="ARBA" id="ARBA00005249"/>
    </source>
</evidence>
<dbReference type="Proteomes" id="UP000317494">
    <property type="component" value="Unassembled WGS sequence"/>
</dbReference>